<evidence type="ECO:0000313" key="3">
    <source>
        <dbReference type="Proteomes" id="UP000026960"/>
    </source>
</evidence>
<reference evidence="2" key="2">
    <citation type="submission" date="2015-03" db="UniProtKB">
        <authorList>
            <consortium name="EnsemblPlants"/>
        </authorList>
    </citation>
    <scope>IDENTIFICATION</scope>
</reference>
<evidence type="ECO:0000256" key="1">
    <source>
        <dbReference type="ARBA" id="ARBA00022790"/>
    </source>
</evidence>
<dbReference type="AlphaFoldDB" id="A0A0D3H3I4"/>
<dbReference type="STRING" id="65489.A0A0D3H3I4"/>
<dbReference type="Proteomes" id="UP000026960">
    <property type="component" value="Chromosome 9"/>
</dbReference>
<evidence type="ECO:0000313" key="2">
    <source>
        <dbReference type="EnsemblPlants" id="OBART09G00380.1"/>
    </source>
</evidence>
<dbReference type="PANTHER" id="PTHR15350">
    <property type="entry name" value="COP9 SIGNALOSOME COMPLEX SUBUNIT 7/DENDRITIC CELL PROTEIN GA17"/>
    <property type="match status" value="1"/>
</dbReference>
<dbReference type="eggNOG" id="KOG3250">
    <property type="taxonomic scope" value="Eukaryota"/>
</dbReference>
<dbReference type="HOGENOM" id="CLU_2076694_0_0_1"/>
<accession>A0A0D3H3I4</accession>
<dbReference type="GO" id="GO:0008180">
    <property type="term" value="C:COP9 signalosome"/>
    <property type="evidence" value="ECO:0007669"/>
    <property type="project" value="UniProtKB-KW"/>
</dbReference>
<dbReference type="Gramene" id="OBART09G00380.1">
    <property type="protein sequence ID" value="OBART09G00380.1"/>
    <property type="gene ID" value="OBART09G00380"/>
</dbReference>
<reference evidence="2" key="1">
    <citation type="journal article" date="2009" name="Rice">
        <title>De Novo Next Generation Sequencing of Plant Genomes.</title>
        <authorList>
            <person name="Rounsley S."/>
            <person name="Marri P.R."/>
            <person name="Yu Y."/>
            <person name="He R."/>
            <person name="Sisneros N."/>
            <person name="Goicoechea J.L."/>
            <person name="Lee S.J."/>
            <person name="Angelova A."/>
            <person name="Kudrna D."/>
            <person name="Luo M."/>
            <person name="Affourtit J."/>
            <person name="Desany B."/>
            <person name="Knight J."/>
            <person name="Niazi F."/>
            <person name="Egholm M."/>
            <person name="Wing R.A."/>
        </authorList>
    </citation>
    <scope>NUCLEOTIDE SEQUENCE [LARGE SCALE GENOMIC DNA]</scope>
    <source>
        <strain evidence="2">cv. IRGC 105608</strain>
    </source>
</reference>
<proteinExistence type="predicted"/>
<protein>
    <submittedName>
        <fullName evidence="2">Uncharacterized protein</fullName>
    </submittedName>
</protein>
<keyword evidence="1" id="KW-0736">Signalosome</keyword>
<name>A0A0D3H3I4_9ORYZ</name>
<dbReference type="PaxDb" id="65489-OBART09G00380.1"/>
<dbReference type="EnsemblPlants" id="OBART09G00380.1">
    <property type="protein sequence ID" value="OBART09G00380.1"/>
    <property type="gene ID" value="OBART09G00380"/>
</dbReference>
<dbReference type="PANTHER" id="PTHR15350:SF5">
    <property type="entry name" value="COP9 SIGNALOSOME COMPLEX SUBUNIT 7"/>
    <property type="match status" value="1"/>
</dbReference>
<keyword evidence="3" id="KW-1185">Reference proteome</keyword>
<dbReference type="InterPro" id="IPR045237">
    <property type="entry name" value="COPS7/eIF3m"/>
</dbReference>
<sequence length="118" mass="13261">MIQSTTQWQGNEAKIGGCTGIYLWWCSDAKISAEYKDDGIGQDISGNLPALVPDQVRKLKKLSVLTLAESTKVLPYDQLMQELDVSNVIELEDFIFNECMYSVIILSVDPILFFMSFS</sequence>
<organism evidence="2">
    <name type="scientific">Oryza barthii</name>
    <dbReference type="NCBI Taxonomy" id="65489"/>
    <lineage>
        <taxon>Eukaryota</taxon>
        <taxon>Viridiplantae</taxon>
        <taxon>Streptophyta</taxon>
        <taxon>Embryophyta</taxon>
        <taxon>Tracheophyta</taxon>
        <taxon>Spermatophyta</taxon>
        <taxon>Magnoliopsida</taxon>
        <taxon>Liliopsida</taxon>
        <taxon>Poales</taxon>
        <taxon>Poaceae</taxon>
        <taxon>BOP clade</taxon>
        <taxon>Oryzoideae</taxon>
        <taxon>Oryzeae</taxon>
        <taxon>Oryzinae</taxon>
        <taxon>Oryza</taxon>
    </lineage>
</organism>